<sequence length="365" mass="40675">MPQDSNPVRSVTELREFTIQEIIDGRDSLRLASTRDVHLDAPVTTSVPPALTMEQELVLLRARVSQYESQGPPPSASAQPIVSLRPRFTPLQKPKESKKSAYRLASMAKVLGLDHLGTKEKALQNMSKYAIHVIQFLTKIRKSPVLHEVFFVKDCEGRRRFDKHWPILEMLRVVLMNQRSTRNKARKQKELAQRLYNISLAKGTLVWPGKNTLQELKPPKEPGKPGRKKRAPVPPTTANCEREGCPMSGVEREGNVQPEVEIPVPPTPAAGDEAAMTTEQTAALSVLELQQQNDVEEQEIDMSEMEGGENTDEEDENDEDGMGSDDPANAYLSSSEEELFGDSEDGEEDEPEVELDEEDLPLGGS</sequence>
<proteinExistence type="predicted"/>
<accession>A0ACC2V7E1</accession>
<organism evidence="1 2">
    <name type="scientific">Naganishia friedmannii</name>
    <dbReference type="NCBI Taxonomy" id="89922"/>
    <lineage>
        <taxon>Eukaryota</taxon>
        <taxon>Fungi</taxon>
        <taxon>Dikarya</taxon>
        <taxon>Basidiomycota</taxon>
        <taxon>Agaricomycotina</taxon>
        <taxon>Tremellomycetes</taxon>
        <taxon>Filobasidiales</taxon>
        <taxon>Filobasidiaceae</taxon>
        <taxon>Naganishia</taxon>
    </lineage>
</organism>
<name>A0ACC2V7E1_9TREE</name>
<evidence type="ECO:0000313" key="2">
    <source>
        <dbReference type="Proteomes" id="UP001227268"/>
    </source>
</evidence>
<gene>
    <name evidence="1" type="ORF">QFC21_006042</name>
</gene>
<dbReference type="Proteomes" id="UP001227268">
    <property type="component" value="Unassembled WGS sequence"/>
</dbReference>
<evidence type="ECO:0000313" key="1">
    <source>
        <dbReference type="EMBL" id="KAJ9094502.1"/>
    </source>
</evidence>
<keyword evidence="2" id="KW-1185">Reference proteome</keyword>
<reference evidence="1" key="1">
    <citation type="submission" date="2023-04" db="EMBL/GenBank/DDBJ databases">
        <title>Draft Genome sequencing of Naganishia species isolated from polar environments using Oxford Nanopore Technology.</title>
        <authorList>
            <person name="Leo P."/>
            <person name="Venkateswaran K."/>
        </authorList>
    </citation>
    <scope>NUCLEOTIDE SEQUENCE</scope>
    <source>
        <strain evidence="1">MNA-CCFEE 5423</strain>
    </source>
</reference>
<comment type="caution">
    <text evidence="1">The sequence shown here is derived from an EMBL/GenBank/DDBJ whole genome shotgun (WGS) entry which is preliminary data.</text>
</comment>
<dbReference type="EMBL" id="JASBWT010000025">
    <property type="protein sequence ID" value="KAJ9094502.1"/>
    <property type="molecule type" value="Genomic_DNA"/>
</dbReference>
<protein>
    <submittedName>
        <fullName evidence="1">Uncharacterized protein</fullName>
    </submittedName>
</protein>